<reference evidence="4" key="1">
    <citation type="journal article" date="2023" name="Commun. Biol.">
        <title>Genome analysis of Parmales, the sister group of diatoms, reveals the evolutionary specialization of diatoms from phago-mixotrophs to photoautotrophs.</title>
        <authorList>
            <person name="Ban H."/>
            <person name="Sato S."/>
            <person name="Yoshikawa S."/>
            <person name="Yamada K."/>
            <person name="Nakamura Y."/>
            <person name="Ichinomiya M."/>
            <person name="Sato N."/>
            <person name="Blanc-Mathieu R."/>
            <person name="Endo H."/>
            <person name="Kuwata A."/>
            <person name="Ogata H."/>
        </authorList>
    </citation>
    <scope>NUCLEOTIDE SEQUENCE [LARGE SCALE GENOMIC DNA]</scope>
    <source>
        <strain evidence="4">NIES 3699</strain>
    </source>
</reference>
<dbReference type="Proteomes" id="UP001165160">
    <property type="component" value="Unassembled WGS sequence"/>
</dbReference>
<comment type="caution">
    <text evidence="3">The sequence shown here is derived from an EMBL/GenBank/DDBJ whole genome shotgun (WGS) entry which is preliminary data.</text>
</comment>
<evidence type="ECO:0000256" key="2">
    <source>
        <dbReference type="SAM" id="MobiDB-lite"/>
    </source>
</evidence>
<sequence length="234" mass="26479">MDKPALSSVVPHEEGDFDSMTPQELKAELLKQKQHAQRANRDMLRERDAALRERDAALRERDAALRREADAVEEERKKFSAVISQIKEGNAGTKSGPTKPLDRNTPGVRKAGPNVLSENTTINNCRTNVTIHKETEAFLESLLGDQTKTGKMLYQKTVEKGVFYWSFMVNNTKSCDLLMRMRVVRQDEDGLELRVESVDEEEVQVSSLPNPHSTATKKLRLLLKEGRIILQPLP</sequence>
<keyword evidence="4" id="KW-1185">Reference proteome</keyword>
<feature type="non-terminal residue" evidence="3">
    <location>
        <position position="1"/>
    </location>
</feature>
<feature type="region of interest" description="Disordered" evidence="2">
    <location>
        <begin position="1"/>
        <end position="20"/>
    </location>
</feature>
<evidence type="ECO:0000256" key="1">
    <source>
        <dbReference type="SAM" id="Coils"/>
    </source>
</evidence>
<accession>A0A9W7B5M0</accession>
<organism evidence="3 4">
    <name type="scientific">Triparma verrucosa</name>
    <dbReference type="NCBI Taxonomy" id="1606542"/>
    <lineage>
        <taxon>Eukaryota</taxon>
        <taxon>Sar</taxon>
        <taxon>Stramenopiles</taxon>
        <taxon>Ochrophyta</taxon>
        <taxon>Bolidophyceae</taxon>
        <taxon>Parmales</taxon>
        <taxon>Triparmaceae</taxon>
        <taxon>Triparma</taxon>
    </lineage>
</organism>
<keyword evidence="1" id="KW-0175">Coiled coil</keyword>
<protein>
    <submittedName>
        <fullName evidence="3">Uncharacterized protein</fullName>
    </submittedName>
</protein>
<dbReference type="EMBL" id="BRXX01000016">
    <property type="protein sequence ID" value="GMH82501.1"/>
    <property type="molecule type" value="Genomic_DNA"/>
</dbReference>
<evidence type="ECO:0000313" key="3">
    <source>
        <dbReference type="EMBL" id="GMH82501.1"/>
    </source>
</evidence>
<dbReference type="AlphaFoldDB" id="A0A9W7B5M0"/>
<proteinExistence type="predicted"/>
<gene>
    <name evidence="3" type="ORF">TrVE_jg5054</name>
</gene>
<feature type="region of interest" description="Disordered" evidence="2">
    <location>
        <begin position="89"/>
        <end position="119"/>
    </location>
</feature>
<feature type="coiled-coil region" evidence="1">
    <location>
        <begin position="26"/>
        <end position="67"/>
    </location>
</feature>
<name>A0A9W7B5M0_9STRA</name>
<evidence type="ECO:0000313" key="4">
    <source>
        <dbReference type="Proteomes" id="UP001165160"/>
    </source>
</evidence>